<protein>
    <submittedName>
        <fullName evidence="1">Uncharacterized protein</fullName>
    </submittedName>
</protein>
<sequence length="284" mass="32474">MESWEGYNYYTRNPVIWVQLMDLSTAEFGLGSFPDLCAIPKNPDAPAPIPCDATFVIKDAGLDEFDNGVTAGIVFGVITAAVLIAASIWLWFNRKTIFHPLNSNNRVLAPLAGGDAHRNAEAVELMPHIDQICEATKFKEQLFRYYYERTTTEVELAEKAANSIIEVDDVEAMTELVRRMYSCDLELYANQHVRDYENERSDLMVKSDKILGAIRDKVLKDWASDPGGRVRWRNEDWDQVSALKRFLERELRDPRYSNSISTGPHHHPLDQRHGNTLTSRLTRR</sequence>
<proteinExistence type="predicted"/>
<evidence type="ECO:0000313" key="2">
    <source>
        <dbReference type="Proteomes" id="UP001153334"/>
    </source>
</evidence>
<evidence type="ECO:0000313" key="1">
    <source>
        <dbReference type="EMBL" id="KAJ8109966.1"/>
    </source>
</evidence>
<keyword evidence="2" id="KW-1185">Reference proteome</keyword>
<comment type="caution">
    <text evidence="1">The sequence shown here is derived from an EMBL/GenBank/DDBJ whole genome shotgun (WGS) entry which is preliminary data.</text>
</comment>
<gene>
    <name evidence="1" type="ORF">ONZ43_g5998</name>
</gene>
<accession>A0ACC2I5C2</accession>
<organism evidence="1 2">
    <name type="scientific">Nemania bipapillata</name>
    <dbReference type="NCBI Taxonomy" id="110536"/>
    <lineage>
        <taxon>Eukaryota</taxon>
        <taxon>Fungi</taxon>
        <taxon>Dikarya</taxon>
        <taxon>Ascomycota</taxon>
        <taxon>Pezizomycotina</taxon>
        <taxon>Sordariomycetes</taxon>
        <taxon>Xylariomycetidae</taxon>
        <taxon>Xylariales</taxon>
        <taxon>Xylariaceae</taxon>
        <taxon>Nemania</taxon>
    </lineage>
</organism>
<dbReference type="EMBL" id="JAPESX010002001">
    <property type="protein sequence ID" value="KAJ8109966.1"/>
    <property type="molecule type" value="Genomic_DNA"/>
</dbReference>
<reference evidence="1" key="1">
    <citation type="submission" date="2022-11" db="EMBL/GenBank/DDBJ databases">
        <title>Genome Sequence of Nemania bipapillata.</title>
        <authorList>
            <person name="Buettner E."/>
        </authorList>
    </citation>
    <scope>NUCLEOTIDE SEQUENCE</scope>
    <source>
        <strain evidence="1">CP14</strain>
    </source>
</reference>
<dbReference type="Proteomes" id="UP001153334">
    <property type="component" value="Unassembled WGS sequence"/>
</dbReference>
<name>A0ACC2I5C2_9PEZI</name>